<feature type="transmembrane region" description="Helical" evidence="10">
    <location>
        <begin position="59"/>
        <end position="76"/>
    </location>
</feature>
<comment type="subcellular location">
    <subcellularLocation>
        <location evidence="1">Cell membrane</location>
        <topology evidence="1">Multi-pass membrane protein</topology>
    </subcellularLocation>
</comment>
<protein>
    <recommendedName>
        <fullName evidence="13">G-protein coupled receptors family 1 profile domain-containing protein</fullName>
    </recommendedName>
</protein>
<keyword evidence="7 10" id="KW-0472">Membrane</keyword>
<evidence type="ECO:0000256" key="3">
    <source>
        <dbReference type="ARBA" id="ARBA00022692"/>
    </source>
</evidence>
<keyword evidence="2" id="KW-1003">Cell membrane</keyword>
<keyword evidence="5 10" id="KW-1133">Transmembrane helix</keyword>
<dbReference type="EMBL" id="JH880267">
    <property type="protein sequence ID" value="ELR62975.1"/>
    <property type="molecule type" value="Genomic_DNA"/>
</dbReference>
<dbReference type="InterPro" id="IPR000725">
    <property type="entry name" value="Olfact_rcpt"/>
</dbReference>
<evidence type="ECO:0008006" key="13">
    <source>
        <dbReference type="Google" id="ProtNLM"/>
    </source>
</evidence>
<evidence type="ECO:0000256" key="9">
    <source>
        <dbReference type="ARBA" id="ARBA00023224"/>
    </source>
</evidence>
<evidence type="ECO:0000313" key="12">
    <source>
        <dbReference type="Proteomes" id="UP000011080"/>
    </source>
</evidence>
<evidence type="ECO:0000256" key="1">
    <source>
        <dbReference type="ARBA" id="ARBA00004651"/>
    </source>
</evidence>
<proteinExistence type="predicted"/>
<keyword evidence="9" id="KW-0807">Transducer</keyword>
<dbReference type="Pfam" id="PF13853">
    <property type="entry name" value="7tm_4"/>
    <property type="match status" value="1"/>
</dbReference>
<evidence type="ECO:0000256" key="7">
    <source>
        <dbReference type="ARBA" id="ARBA00023136"/>
    </source>
</evidence>
<accession>L8J270</accession>
<dbReference type="GO" id="GO:0004930">
    <property type="term" value="F:G protein-coupled receptor activity"/>
    <property type="evidence" value="ECO:0007669"/>
    <property type="project" value="UniProtKB-KW"/>
</dbReference>
<dbReference type="GO" id="GO:0005886">
    <property type="term" value="C:plasma membrane"/>
    <property type="evidence" value="ECO:0007669"/>
    <property type="project" value="UniProtKB-SubCell"/>
</dbReference>
<evidence type="ECO:0000313" key="11">
    <source>
        <dbReference type="EMBL" id="ELR62975.1"/>
    </source>
</evidence>
<evidence type="ECO:0000256" key="10">
    <source>
        <dbReference type="SAM" id="Phobius"/>
    </source>
</evidence>
<evidence type="ECO:0000256" key="2">
    <source>
        <dbReference type="ARBA" id="ARBA00022475"/>
    </source>
</evidence>
<dbReference type="AlphaFoldDB" id="L8J270"/>
<dbReference type="GO" id="GO:0004984">
    <property type="term" value="F:olfactory receptor activity"/>
    <property type="evidence" value="ECO:0007669"/>
    <property type="project" value="InterPro"/>
</dbReference>
<organism evidence="11 12">
    <name type="scientific">Bos mutus</name>
    <name type="common">wild yak</name>
    <dbReference type="NCBI Taxonomy" id="72004"/>
    <lineage>
        <taxon>Eukaryota</taxon>
        <taxon>Metazoa</taxon>
        <taxon>Chordata</taxon>
        <taxon>Craniata</taxon>
        <taxon>Vertebrata</taxon>
        <taxon>Euteleostomi</taxon>
        <taxon>Mammalia</taxon>
        <taxon>Eutheria</taxon>
        <taxon>Laurasiatheria</taxon>
        <taxon>Artiodactyla</taxon>
        <taxon>Ruminantia</taxon>
        <taxon>Pecora</taxon>
        <taxon>Bovidae</taxon>
        <taxon>Bovinae</taxon>
        <taxon>Bos</taxon>
    </lineage>
</organism>
<dbReference type="PANTHER" id="PTHR26452">
    <property type="entry name" value="OLFACTORY RECEPTOR"/>
    <property type="match status" value="1"/>
</dbReference>
<evidence type="ECO:0000256" key="4">
    <source>
        <dbReference type="ARBA" id="ARBA00022725"/>
    </source>
</evidence>
<dbReference type="Gene3D" id="1.20.1070.10">
    <property type="entry name" value="Rhodopsin 7-helix transmembrane proteins"/>
    <property type="match status" value="1"/>
</dbReference>
<evidence type="ECO:0000256" key="5">
    <source>
        <dbReference type="ARBA" id="ARBA00022989"/>
    </source>
</evidence>
<evidence type="ECO:0000256" key="8">
    <source>
        <dbReference type="ARBA" id="ARBA00023170"/>
    </source>
</evidence>
<keyword evidence="8" id="KW-0675">Receptor</keyword>
<dbReference type="Proteomes" id="UP000011080">
    <property type="component" value="Unassembled WGS sequence"/>
</dbReference>
<keyword evidence="3 10" id="KW-0812">Transmembrane</keyword>
<keyword evidence="4" id="KW-0716">Sensory transduction</keyword>
<gene>
    <name evidence="11" type="ORF">M91_09933</name>
</gene>
<keyword evidence="6" id="KW-0297">G-protein coupled receptor</keyword>
<keyword evidence="4" id="KW-0552">Olfaction</keyword>
<dbReference type="SUPFAM" id="SSF81321">
    <property type="entry name" value="Family A G protein-coupled receptor-like"/>
    <property type="match status" value="1"/>
</dbReference>
<reference evidence="11 12" key="1">
    <citation type="journal article" date="2012" name="Nat. Genet.">
        <title>The yak genome and adaptation to life at high altitude.</title>
        <authorList>
            <person name="Qiu Q."/>
            <person name="Zhang G."/>
            <person name="Ma T."/>
            <person name="Qian W."/>
            <person name="Wang J."/>
            <person name="Ye Z."/>
            <person name="Cao C."/>
            <person name="Hu Q."/>
            <person name="Kim J."/>
            <person name="Larkin D.M."/>
            <person name="Auvil L."/>
            <person name="Capitanu B."/>
            <person name="Ma J."/>
            <person name="Lewin H.A."/>
            <person name="Qian X."/>
            <person name="Lang Y."/>
            <person name="Zhou R."/>
            <person name="Wang L."/>
            <person name="Wang K."/>
            <person name="Xia J."/>
            <person name="Liao S."/>
            <person name="Pan S."/>
            <person name="Lu X."/>
            <person name="Hou H."/>
            <person name="Wang Y."/>
            <person name="Zang X."/>
            <person name="Yin Y."/>
            <person name="Ma H."/>
            <person name="Zhang J."/>
            <person name="Wang Z."/>
            <person name="Zhang Y."/>
            <person name="Zhang D."/>
            <person name="Yonezawa T."/>
            <person name="Hasegawa M."/>
            <person name="Zhong Y."/>
            <person name="Liu W."/>
            <person name="Zhang Y."/>
            <person name="Huang Z."/>
            <person name="Zhang S."/>
            <person name="Long R."/>
            <person name="Yang H."/>
            <person name="Wang J."/>
            <person name="Lenstra J.A."/>
            <person name="Cooper D.N."/>
            <person name="Wu Y."/>
            <person name="Wang J."/>
            <person name="Shi P."/>
            <person name="Wang J."/>
            <person name="Liu J."/>
        </authorList>
    </citation>
    <scope>NUCLEOTIDE SEQUENCE [LARGE SCALE GENOMIC DNA]</scope>
    <source>
        <strain evidence="12">yakQH1</strain>
    </source>
</reference>
<sequence length="92" mass="10618">MKGNQSWIAEFILLGFQLSEDMELLLFVIFILLYTFNLLANGMILGLISLEPRLHTPMYYFLSHLAIIVAYASSHLPNMLENLVKHKKTISY</sequence>
<feature type="non-terminal residue" evidence="11">
    <location>
        <position position="92"/>
    </location>
</feature>
<evidence type="ECO:0000256" key="6">
    <source>
        <dbReference type="ARBA" id="ARBA00023040"/>
    </source>
</evidence>
<dbReference type="InterPro" id="IPR050516">
    <property type="entry name" value="Olfactory_GPCR"/>
</dbReference>
<name>L8J270_9CETA</name>
<feature type="transmembrane region" description="Helical" evidence="10">
    <location>
        <begin position="24"/>
        <end position="47"/>
    </location>
</feature>